<organism evidence="1">
    <name type="scientific">Attheya septentrionalis</name>
    <dbReference type="NCBI Taxonomy" id="420275"/>
    <lineage>
        <taxon>Eukaryota</taxon>
        <taxon>Sar</taxon>
        <taxon>Stramenopiles</taxon>
        <taxon>Ochrophyta</taxon>
        <taxon>Bacillariophyta</taxon>
        <taxon>Coscinodiscophyceae</taxon>
        <taxon>Chaetocerotophycidae</taxon>
        <taxon>Chaetocerotales</taxon>
        <taxon>Attheyaceae</taxon>
        <taxon>Attheya</taxon>
    </lineage>
</organism>
<name>A0A7S2UN22_9STRA</name>
<dbReference type="EMBL" id="HBHQ01022598">
    <property type="protein sequence ID" value="CAD9823460.1"/>
    <property type="molecule type" value="Transcribed_RNA"/>
</dbReference>
<reference evidence="1" key="1">
    <citation type="submission" date="2021-01" db="EMBL/GenBank/DDBJ databases">
        <authorList>
            <person name="Corre E."/>
            <person name="Pelletier E."/>
            <person name="Niang G."/>
            <person name="Scheremetjew M."/>
            <person name="Finn R."/>
            <person name="Kale V."/>
            <person name="Holt S."/>
            <person name="Cochrane G."/>
            <person name="Meng A."/>
            <person name="Brown T."/>
            <person name="Cohen L."/>
        </authorList>
    </citation>
    <scope>NUCLEOTIDE SEQUENCE</scope>
    <source>
        <strain evidence="1">CCMP2084</strain>
    </source>
</reference>
<dbReference type="AlphaFoldDB" id="A0A7S2UN22"/>
<gene>
    <name evidence="1" type="ORF">ASEP1449_LOCUS15294</name>
</gene>
<sequence>MIERKHLFLSVICFISSTGHDGFVHGFAGCSSSRALFGSSQKEQLTLGLSLPKNSLYLSRDKIILRSWGRSESTSKLRMIDQDEWSDMNFSGDDDDNDASAIILPDAYHIPERDEFDLSDYAPSRTEFWLDLRGTAISPGSALSLLADDFSDDPILDSIPVDRILISQDGIGRALQSSLLTSSSTSRSNSNIDLMYEGNEDGMLRSVSDETILYGKTIFLGEDTSKMDPIPALDAVSMGGWVILDPKAIRDEEDRLSAVSSLINFVSGAKISSTGAGVLLLGGGTSLDAGDVEETVVTMDADAFLGVGELGGLAMCCRTDSEIMKSAEYIQSMLFGGSITSTESGILLQQELSDDGSDSKQPSLNAAVLLPLEPHLWKTAAYVFSDYSE</sequence>
<evidence type="ECO:0000313" key="1">
    <source>
        <dbReference type="EMBL" id="CAD9823460.1"/>
    </source>
</evidence>
<proteinExistence type="predicted"/>
<protein>
    <submittedName>
        <fullName evidence="1">Uncharacterized protein</fullName>
    </submittedName>
</protein>
<accession>A0A7S2UN22</accession>